<dbReference type="InterPro" id="IPR013096">
    <property type="entry name" value="Cupin_2"/>
</dbReference>
<evidence type="ECO:0000313" key="2">
    <source>
        <dbReference type="EMBL" id="OLU45789.1"/>
    </source>
</evidence>
<evidence type="ECO:0000259" key="1">
    <source>
        <dbReference type="Pfam" id="PF07883"/>
    </source>
</evidence>
<dbReference type="Gene3D" id="2.60.120.10">
    <property type="entry name" value="Jelly Rolls"/>
    <property type="match status" value="1"/>
</dbReference>
<dbReference type="PANTHER" id="PTHR37694:SF1">
    <property type="entry name" value="SLR8022 PROTEIN"/>
    <property type="match status" value="1"/>
</dbReference>
<accession>A0A1U7NLP7</accession>
<evidence type="ECO:0000313" key="3">
    <source>
        <dbReference type="Proteomes" id="UP000186705"/>
    </source>
</evidence>
<gene>
    <name evidence="2" type="ORF">BO225_07595</name>
</gene>
<protein>
    <submittedName>
        <fullName evidence="2">Cupin</fullName>
    </submittedName>
</protein>
<dbReference type="GeneID" id="78275799"/>
<dbReference type="CDD" id="cd02230">
    <property type="entry name" value="cupin_HP0902-like"/>
    <property type="match status" value="1"/>
</dbReference>
<organism evidence="2 3">
    <name type="scientific">Dubosiella newyorkensis</name>
    <dbReference type="NCBI Taxonomy" id="1862672"/>
    <lineage>
        <taxon>Bacteria</taxon>
        <taxon>Bacillati</taxon>
        <taxon>Bacillota</taxon>
        <taxon>Erysipelotrichia</taxon>
        <taxon>Erysipelotrichales</taxon>
        <taxon>Erysipelotrichaceae</taxon>
        <taxon>Dubosiella</taxon>
    </lineage>
</organism>
<name>A0A1U7NLP7_9FIRM</name>
<comment type="caution">
    <text evidence="2">The sequence shown here is derived from an EMBL/GenBank/DDBJ whole genome shotgun (WGS) entry which is preliminary data.</text>
</comment>
<dbReference type="SUPFAM" id="SSF51182">
    <property type="entry name" value="RmlC-like cupins"/>
    <property type="match status" value="1"/>
</dbReference>
<dbReference type="EMBL" id="MPKA01000079">
    <property type="protein sequence ID" value="OLU45789.1"/>
    <property type="molecule type" value="Genomic_DNA"/>
</dbReference>
<reference evidence="2 3" key="1">
    <citation type="submission" date="2016-11" db="EMBL/GenBank/DDBJ databases">
        <title>Description of two novel members of the family Erysipelotrichaceae: Ileibacterium lipovorans gen. nov., sp. nov. and Dubosiella newyorkensis, gen. nov., sp. nov.</title>
        <authorList>
            <person name="Cox L.M."/>
            <person name="Sohn J."/>
            <person name="Tyrrell K.L."/>
            <person name="Citron D.M."/>
            <person name="Lawson P.A."/>
            <person name="Patel N.B."/>
            <person name="Iizumi T."/>
            <person name="Perez-Perez G.I."/>
            <person name="Goldstein E.J."/>
            <person name="Blaser M.J."/>
        </authorList>
    </citation>
    <scope>NUCLEOTIDE SEQUENCE [LARGE SCALE GENOMIC DNA]</scope>
    <source>
        <strain evidence="2 3">NYU-BL-A4</strain>
    </source>
</reference>
<proteinExistence type="predicted"/>
<dbReference type="InterPro" id="IPR011051">
    <property type="entry name" value="RmlC_Cupin_sf"/>
</dbReference>
<feature type="domain" description="Cupin type-2" evidence="1">
    <location>
        <begin position="42"/>
        <end position="109"/>
    </location>
</feature>
<dbReference type="OrthoDB" id="9793184at2"/>
<dbReference type="RefSeq" id="WP_076341666.1">
    <property type="nucleotide sequence ID" value="NZ_CAMSPY010000105.1"/>
</dbReference>
<dbReference type="InterPro" id="IPR014710">
    <property type="entry name" value="RmlC-like_jellyroll"/>
</dbReference>
<dbReference type="Pfam" id="PF07883">
    <property type="entry name" value="Cupin_2"/>
    <property type="match status" value="1"/>
</dbReference>
<sequence length="110" mass="11885">MEKIKNIEKAALLDLAKEITVRPGEVASKTLAQNEAVSVTLFAFSQGEEISTHSSKGDAMVTGLEGKGIVVIDGKEFEVKKGETIIMPANVPHAINARDDDFKMILVVIF</sequence>
<dbReference type="AlphaFoldDB" id="A0A1U7NLP7"/>
<dbReference type="PANTHER" id="PTHR37694">
    <property type="entry name" value="SLR8022 PROTEIN"/>
    <property type="match status" value="1"/>
</dbReference>
<dbReference type="Proteomes" id="UP000186705">
    <property type="component" value="Unassembled WGS sequence"/>
</dbReference>
<dbReference type="STRING" id="1862672.BO225_07595"/>
<keyword evidence="3" id="KW-1185">Reference proteome</keyword>